<evidence type="ECO:0000313" key="7">
    <source>
        <dbReference type="EMBL" id="MBM6617780.1"/>
    </source>
</evidence>
<evidence type="ECO:0000256" key="5">
    <source>
        <dbReference type="ARBA" id="ARBA00023136"/>
    </source>
</evidence>
<evidence type="ECO:0000256" key="4">
    <source>
        <dbReference type="ARBA" id="ARBA00022989"/>
    </source>
</evidence>
<comment type="caution">
    <text evidence="7">The sequence shown here is derived from an EMBL/GenBank/DDBJ whole genome shotgun (WGS) entry which is preliminary data.</text>
</comment>
<dbReference type="RefSeq" id="WP_204203147.1">
    <property type="nucleotide sequence ID" value="NZ_JAFELM010000027.1"/>
</dbReference>
<comment type="similarity">
    <text evidence="2">Belongs to the UPF0754 family.</text>
</comment>
<name>A0ABS2DH23_9BACI</name>
<keyword evidence="8" id="KW-1185">Reference proteome</keyword>
<keyword evidence="4 6" id="KW-1133">Transmembrane helix</keyword>
<dbReference type="EMBL" id="JAFELM010000027">
    <property type="protein sequence ID" value="MBM6617780.1"/>
    <property type="molecule type" value="Genomic_DNA"/>
</dbReference>
<proteinExistence type="inferred from homology"/>
<comment type="subcellular location">
    <subcellularLocation>
        <location evidence="1">Cell membrane</location>
    </subcellularLocation>
</comment>
<organism evidence="7 8">
    <name type="scientific">Bacillus suaedaesalsae</name>
    <dbReference type="NCBI Taxonomy" id="2810349"/>
    <lineage>
        <taxon>Bacteria</taxon>
        <taxon>Bacillati</taxon>
        <taxon>Bacillota</taxon>
        <taxon>Bacilli</taxon>
        <taxon>Bacillales</taxon>
        <taxon>Bacillaceae</taxon>
        <taxon>Bacillus</taxon>
    </lineage>
</organism>
<dbReference type="InterPro" id="IPR007383">
    <property type="entry name" value="DUF445"/>
</dbReference>
<feature type="transmembrane region" description="Helical" evidence="6">
    <location>
        <begin position="6"/>
        <end position="29"/>
    </location>
</feature>
<dbReference type="PANTHER" id="PTHR35791:SF1">
    <property type="entry name" value="UPF0754 MEMBRANE PROTEIN YHEB"/>
    <property type="match status" value="1"/>
</dbReference>
<dbReference type="Proteomes" id="UP001518925">
    <property type="component" value="Unassembled WGS sequence"/>
</dbReference>
<evidence type="ECO:0000256" key="1">
    <source>
        <dbReference type="ARBA" id="ARBA00004236"/>
    </source>
</evidence>
<reference evidence="7 8" key="1">
    <citation type="submission" date="2021-02" db="EMBL/GenBank/DDBJ databases">
        <title>Bacillus sp. RD4P76, an endophyte from a halophyte.</title>
        <authorList>
            <person name="Sun J.-Q."/>
        </authorList>
    </citation>
    <scope>NUCLEOTIDE SEQUENCE [LARGE SCALE GENOMIC DNA]</scope>
    <source>
        <strain evidence="7 8">RD4P76</strain>
    </source>
</reference>
<evidence type="ECO:0000256" key="2">
    <source>
        <dbReference type="ARBA" id="ARBA00008053"/>
    </source>
</evidence>
<dbReference type="PIRSF" id="PIRSF032178">
    <property type="entry name" value="UCP032178"/>
    <property type="match status" value="1"/>
</dbReference>
<dbReference type="Pfam" id="PF04286">
    <property type="entry name" value="DUF445"/>
    <property type="match status" value="1"/>
</dbReference>
<sequence>MVLLTIGMMVVIGAIIGGVTNHLAIKMLFRPHQAKYIMGKRVPFTPGLIPKRRDELAVQMGKLVVEHLVTAEGIKQKFQESSFINELTILATNEATKFLQSDKTVLELADDLGIKQIDDKLNEKLKDALEIRITRFLHNSYNKPLHELFPSQLLESAEEKIPSISEYITLKGAEYFESEEGKAALKKMIDDFLSTRGMLGNMIQMFLGQGSLIEKVHPEIVKFMQHQGTKDIITRMIRREWNKLKNRKLEEFSSFLSKEQAASLIKRKIIQELSVSTLTRKPLKEIVAPVQAYIVERGIPFLVEKAGSYLASHTDVLLKKLRVEDLVRDQVEGFSVDRLEDMVLSISKREFKMITYLGAVLGGIIGLFQGILAIAIG</sequence>
<accession>A0ABS2DH23</accession>
<dbReference type="InterPro" id="IPR016991">
    <property type="entry name" value="UCP032178"/>
</dbReference>
<dbReference type="PANTHER" id="PTHR35791">
    <property type="entry name" value="UPF0754 MEMBRANE PROTEIN YHEB"/>
    <property type="match status" value="1"/>
</dbReference>
<keyword evidence="3 6" id="KW-0812">Transmembrane</keyword>
<feature type="transmembrane region" description="Helical" evidence="6">
    <location>
        <begin position="354"/>
        <end position="376"/>
    </location>
</feature>
<protein>
    <submittedName>
        <fullName evidence="7">DUF445 domain-containing protein</fullName>
    </submittedName>
</protein>
<evidence type="ECO:0000313" key="8">
    <source>
        <dbReference type="Proteomes" id="UP001518925"/>
    </source>
</evidence>
<keyword evidence="5 6" id="KW-0472">Membrane</keyword>
<gene>
    <name evidence="7" type="ORF">JR050_08875</name>
</gene>
<evidence type="ECO:0000256" key="6">
    <source>
        <dbReference type="SAM" id="Phobius"/>
    </source>
</evidence>
<evidence type="ECO:0000256" key="3">
    <source>
        <dbReference type="ARBA" id="ARBA00022692"/>
    </source>
</evidence>